<keyword evidence="14" id="KW-1185">Reference proteome</keyword>
<feature type="transmembrane region" description="Helical" evidence="9">
    <location>
        <begin position="89"/>
        <end position="122"/>
    </location>
</feature>
<keyword evidence="6 13" id="KW-0418">Kinase</keyword>
<protein>
    <recommendedName>
        <fullName evidence="2">histidine kinase</fullName>
        <ecNumber evidence="2">2.7.13.3</ecNumber>
    </recommendedName>
</protein>
<dbReference type="CDD" id="cd16917">
    <property type="entry name" value="HATPase_UhpB-NarQ-NarX-like"/>
    <property type="match status" value="1"/>
</dbReference>
<proteinExistence type="predicted"/>
<evidence type="ECO:0000313" key="14">
    <source>
        <dbReference type="Proteomes" id="UP001081071"/>
    </source>
</evidence>
<evidence type="ECO:0000256" key="1">
    <source>
        <dbReference type="ARBA" id="ARBA00000085"/>
    </source>
</evidence>
<evidence type="ECO:0000256" key="6">
    <source>
        <dbReference type="ARBA" id="ARBA00022777"/>
    </source>
</evidence>
<keyword evidence="8" id="KW-0902">Two-component regulatory system</keyword>
<dbReference type="Pfam" id="PF02518">
    <property type="entry name" value="HATPase_c"/>
    <property type="match status" value="1"/>
</dbReference>
<dbReference type="InterPro" id="IPR011712">
    <property type="entry name" value="Sig_transdc_His_kin_sub3_dim/P"/>
</dbReference>
<gene>
    <name evidence="13" type="ORF">O4220_21790</name>
</gene>
<keyword evidence="10" id="KW-0732">Signal</keyword>
<keyword evidence="4" id="KW-0808">Transferase</keyword>
<dbReference type="PANTHER" id="PTHR24421:SF10">
    <property type="entry name" value="NITRATE_NITRITE SENSOR PROTEIN NARQ"/>
    <property type="match status" value="1"/>
</dbReference>
<evidence type="ECO:0000256" key="2">
    <source>
        <dbReference type="ARBA" id="ARBA00012438"/>
    </source>
</evidence>
<dbReference type="InterPro" id="IPR036890">
    <property type="entry name" value="HATPase_C_sf"/>
</dbReference>
<keyword evidence="9" id="KW-0472">Membrane</keyword>
<dbReference type="EMBL" id="JAPWIJ010000010">
    <property type="protein sequence ID" value="MCZ4521153.1"/>
    <property type="molecule type" value="Genomic_DNA"/>
</dbReference>
<keyword evidence="3" id="KW-0597">Phosphoprotein</keyword>
<organism evidence="13 14">
    <name type="scientific">Rhodococcus ruber</name>
    <dbReference type="NCBI Taxonomy" id="1830"/>
    <lineage>
        <taxon>Bacteria</taxon>
        <taxon>Bacillati</taxon>
        <taxon>Actinomycetota</taxon>
        <taxon>Actinomycetes</taxon>
        <taxon>Mycobacteriales</taxon>
        <taxon>Nocardiaceae</taxon>
        <taxon>Rhodococcus</taxon>
    </lineage>
</organism>
<feature type="signal peptide" evidence="10">
    <location>
        <begin position="1"/>
        <end position="22"/>
    </location>
</feature>
<evidence type="ECO:0000256" key="5">
    <source>
        <dbReference type="ARBA" id="ARBA00022741"/>
    </source>
</evidence>
<feature type="domain" description="Histidine kinase/HSP90-like ATPase" evidence="11">
    <location>
        <begin position="305"/>
        <end position="391"/>
    </location>
</feature>
<dbReference type="RefSeq" id="WP_269607578.1">
    <property type="nucleotide sequence ID" value="NZ_JAPWIJ010000010.1"/>
</dbReference>
<reference evidence="13" key="1">
    <citation type="submission" date="2022-12" db="EMBL/GenBank/DDBJ databases">
        <authorList>
            <person name="Krivoruchko A.V."/>
            <person name="Elkin A."/>
        </authorList>
    </citation>
    <scope>NUCLEOTIDE SEQUENCE</scope>
    <source>
        <strain evidence="13">IEGM 1391</strain>
    </source>
</reference>
<feature type="transmembrane region" description="Helical" evidence="9">
    <location>
        <begin position="32"/>
        <end position="51"/>
    </location>
</feature>
<keyword evidence="7" id="KW-0067">ATP-binding</keyword>
<comment type="caution">
    <text evidence="13">The sequence shown here is derived from an EMBL/GenBank/DDBJ whole genome shotgun (WGS) entry which is preliminary data.</text>
</comment>
<keyword evidence="9" id="KW-0812">Transmembrane</keyword>
<dbReference type="SUPFAM" id="SSF55874">
    <property type="entry name" value="ATPase domain of HSP90 chaperone/DNA topoisomerase II/histidine kinase"/>
    <property type="match status" value="1"/>
</dbReference>
<dbReference type="Gene3D" id="1.20.5.1930">
    <property type="match status" value="1"/>
</dbReference>
<evidence type="ECO:0000256" key="4">
    <source>
        <dbReference type="ARBA" id="ARBA00022679"/>
    </source>
</evidence>
<feature type="chain" id="PRO_5046822061" description="histidine kinase" evidence="10">
    <location>
        <begin position="23"/>
        <end position="394"/>
    </location>
</feature>
<dbReference type="InterPro" id="IPR050482">
    <property type="entry name" value="Sensor_HK_TwoCompSys"/>
</dbReference>
<evidence type="ECO:0000256" key="3">
    <source>
        <dbReference type="ARBA" id="ARBA00022553"/>
    </source>
</evidence>
<dbReference type="Proteomes" id="UP001081071">
    <property type="component" value="Unassembled WGS sequence"/>
</dbReference>
<evidence type="ECO:0000256" key="9">
    <source>
        <dbReference type="SAM" id="Phobius"/>
    </source>
</evidence>
<feature type="domain" description="Signal transduction histidine kinase subgroup 3 dimerisation and phosphoacceptor" evidence="12">
    <location>
        <begin position="203"/>
        <end position="269"/>
    </location>
</feature>
<evidence type="ECO:0000259" key="12">
    <source>
        <dbReference type="Pfam" id="PF07730"/>
    </source>
</evidence>
<comment type="catalytic activity">
    <reaction evidence="1">
        <text>ATP + protein L-histidine = ADP + protein N-phospho-L-histidine.</text>
        <dbReference type="EC" id="2.7.13.3"/>
    </reaction>
</comment>
<dbReference type="EC" id="2.7.13.3" evidence="2"/>
<dbReference type="PANTHER" id="PTHR24421">
    <property type="entry name" value="NITRATE/NITRITE SENSOR PROTEIN NARX-RELATED"/>
    <property type="match status" value="1"/>
</dbReference>
<evidence type="ECO:0000256" key="10">
    <source>
        <dbReference type="SAM" id="SignalP"/>
    </source>
</evidence>
<dbReference type="Pfam" id="PF07730">
    <property type="entry name" value="HisKA_3"/>
    <property type="match status" value="1"/>
</dbReference>
<evidence type="ECO:0000256" key="7">
    <source>
        <dbReference type="ARBA" id="ARBA00022840"/>
    </source>
</evidence>
<evidence type="ECO:0000313" key="13">
    <source>
        <dbReference type="EMBL" id="MCZ4521153.1"/>
    </source>
</evidence>
<accession>A0ABT4MJI8</accession>
<sequence>MSTRTLLAMAVTGLLATPISIAATDIDLGTGYTGALAAVGLIALGVGLPIVSSALARADWASAAAVSTRPPTSRPEVVLREPKTIIRPLAYSVVMVTIGGAVAVTLLLSVIGSVVAVFSPYLAVNGDSAVIGPVTITTLPQGLVAATAGSFVLGLLVWASPLLVRRHVRFVEQVLTLPEQRLRHDLTATAQSRARIVRSFDVERRRIERDVHDAVQPQLLSVSMSLGLALAELPADTPGRDDIVRAQHQAHRSLADLRRVVRNIYPQVLIDHGLGAAVREIADNFAISVSVNDRLGRRLPPDIEANLYFCVSELLSNIVKHSTARRAEVVLRTMQGNEILVSVHDEGCGGASARSNGDGGLSGISDRLAAVDGTISIDSPVGGPTDITIVVCAA</sequence>
<evidence type="ECO:0000256" key="8">
    <source>
        <dbReference type="ARBA" id="ARBA00023012"/>
    </source>
</evidence>
<keyword evidence="5" id="KW-0547">Nucleotide-binding</keyword>
<keyword evidence="9" id="KW-1133">Transmembrane helix</keyword>
<dbReference type="InterPro" id="IPR003594">
    <property type="entry name" value="HATPase_dom"/>
</dbReference>
<dbReference type="Gene3D" id="3.30.565.10">
    <property type="entry name" value="Histidine kinase-like ATPase, C-terminal domain"/>
    <property type="match status" value="1"/>
</dbReference>
<dbReference type="GO" id="GO:0016301">
    <property type="term" value="F:kinase activity"/>
    <property type="evidence" value="ECO:0007669"/>
    <property type="project" value="UniProtKB-KW"/>
</dbReference>
<feature type="transmembrane region" description="Helical" evidence="9">
    <location>
        <begin position="142"/>
        <end position="164"/>
    </location>
</feature>
<evidence type="ECO:0000259" key="11">
    <source>
        <dbReference type="Pfam" id="PF02518"/>
    </source>
</evidence>
<name>A0ABT4MJI8_9NOCA</name>